<evidence type="ECO:0000313" key="1">
    <source>
        <dbReference type="EMBL" id="TKI03582.1"/>
    </source>
</evidence>
<proteinExistence type="predicted"/>
<accession>A0ABY2SH20</accession>
<comment type="caution">
    <text evidence="1">The sequence shown here is derived from an EMBL/GenBank/DDBJ whole genome shotgun (WGS) entry which is preliminary data.</text>
</comment>
<dbReference type="Proteomes" id="UP000305202">
    <property type="component" value="Unassembled WGS sequence"/>
</dbReference>
<organism evidence="1 2">
    <name type="scientific">Martelella alba</name>
    <dbReference type="NCBI Taxonomy" id="2590451"/>
    <lineage>
        <taxon>Bacteria</taxon>
        <taxon>Pseudomonadati</taxon>
        <taxon>Pseudomonadota</taxon>
        <taxon>Alphaproteobacteria</taxon>
        <taxon>Hyphomicrobiales</taxon>
        <taxon>Aurantimonadaceae</taxon>
        <taxon>Martelella</taxon>
    </lineage>
</organism>
<keyword evidence="2" id="KW-1185">Reference proteome</keyword>
<dbReference type="EMBL" id="SZPQ01000041">
    <property type="protein sequence ID" value="TKI03582.1"/>
    <property type="molecule type" value="Genomic_DNA"/>
</dbReference>
<evidence type="ECO:0000313" key="2">
    <source>
        <dbReference type="Proteomes" id="UP000305202"/>
    </source>
</evidence>
<protein>
    <submittedName>
        <fullName evidence="1">Uncharacterized protein</fullName>
    </submittedName>
</protein>
<reference evidence="1 2" key="1">
    <citation type="submission" date="2019-04" db="EMBL/GenBank/DDBJ databases">
        <authorList>
            <person name="Li M."/>
            <person name="Gao C."/>
        </authorList>
    </citation>
    <scope>NUCLEOTIDE SEQUENCE [LARGE SCALE GENOMIC DNA]</scope>
    <source>
        <strain evidence="1 2">BGMRC 2031</strain>
    </source>
</reference>
<sequence>MQTRNRAYRRHHMRRLKNKRSRYSNAGYHLSVGVTRYSVGRCYTTPCMCSCWLCGHQRHHFGPNMQERRAELKYKE</sequence>
<gene>
    <name evidence="1" type="ORF">FCN80_21125</name>
</gene>
<name>A0ABY2SH20_9HYPH</name>